<comment type="caution">
    <text evidence="2">The sequence shown here is derived from an EMBL/GenBank/DDBJ whole genome shotgun (WGS) entry which is preliminary data.</text>
</comment>
<feature type="region of interest" description="Disordered" evidence="1">
    <location>
        <begin position="55"/>
        <end position="80"/>
    </location>
</feature>
<dbReference type="EMBL" id="QXFW01000374">
    <property type="protein sequence ID" value="KAE9014330.1"/>
    <property type="molecule type" value="Genomic_DNA"/>
</dbReference>
<gene>
    <name evidence="2" type="ORF">PF011_g8102</name>
</gene>
<evidence type="ECO:0000256" key="1">
    <source>
        <dbReference type="SAM" id="MobiDB-lite"/>
    </source>
</evidence>
<dbReference type="AlphaFoldDB" id="A0A6A3L6A6"/>
<feature type="region of interest" description="Disordered" evidence="1">
    <location>
        <begin position="98"/>
        <end position="137"/>
    </location>
</feature>
<evidence type="ECO:0000313" key="3">
    <source>
        <dbReference type="Proteomes" id="UP000460718"/>
    </source>
</evidence>
<name>A0A6A3L6A6_9STRA</name>
<protein>
    <submittedName>
        <fullName evidence="2">Uncharacterized protein</fullName>
    </submittedName>
</protein>
<accession>A0A6A3L6A6</accession>
<sequence>MYNLSQQVADVLILHYPRMKELQANTLAVARMDASVVNAGSSVAELLAGSSHLAVCGKEKPKPSQEAPHQPKKQSNKSKIIEHQSCVIDQLLQHIMRQDEHMDNLEAKSEGAPTQDKIKKCQQEPSEQQDNPKRRQTSVAYLHATWFV</sequence>
<evidence type="ECO:0000313" key="2">
    <source>
        <dbReference type="EMBL" id="KAE9014330.1"/>
    </source>
</evidence>
<proteinExistence type="predicted"/>
<organism evidence="2 3">
    <name type="scientific">Phytophthora fragariae</name>
    <dbReference type="NCBI Taxonomy" id="53985"/>
    <lineage>
        <taxon>Eukaryota</taxon>
        <taxon>Sar</taxon>
        <taxon>Stramenopiles</taxon>
        <taxon>Oomycota</taxon>
        <taxon>Peronosporomycetes</taxon>
        <taxon>Peronosporales</taxon>
        <taxon>Peronosporaceae</taxon>
        <taxon>Phytophthora</taxon>
    </lineage>
</organism>
<feature type="compositionally biased region" description="Basic and acidic residues" evidence="1">
    <location>
        <begin position="98"/>
        <end position="109"/>
    </location>
</feature>
<dbReference type="Proteomes" id="UP000460718">
    <property type="component" value="Unassembled WGS sequence"/>
</dbReference>
<reference evidence="2 3" key="1">
    <citation type="submission" date="2018-09" db="EMBL/GenBank/DDBJ databases">
        <title>Genomic investigation of the strawberry pathogen Phytophthora fragariae indicates pathogenicity is determined by transcriptional variation in three key races.</title>
        <authorList>
            <person name="Adams T.M."/>
            <person name="Armitage A.D."/>
            <person name="Sobczyk M.K."/>
            <person name="Bates H.J."/>
            <person name="Dunwell J.M."/>
            <person name="Nellist C.F."/>
            <person name="Harrison R.J."/>
        </authorList>
    </citation>
    <scope>NUCLEOTIDE SEQUENCE [LARGE SCALE GENOMIC DNA]</scope>
    <source>
        <strain evidence="2 3">SCRP245</strain>
    </source>
</reference>